<keyword evidence="2" id="KW-0732">Signal</keyword>
<feature type="signal peptide" evidence="2">
    <location>
        <begin position="1"/>
        <end position="24"/>
    </location>
</feature>
<evidence type="ECO:0000256" key="1">
    <source>
        <dbReference type="SAM" id="Phobius"/>
    </source>
</evidence>
<accession>A0A2T7NMI0</accession>
<name>A0A2T7NMI0_POMCA</name>
<protein>
    <submittedName>
        <fullName evidence="3">Uncharacterized protein</fullName>
    </submittedName>
</protein>
<evidence type="ECO:0000256" key="2">
    <source>
        <dbReference type="SAM" id="SignalP"/>
    </source>
</evidence>
<reference evidence="3 4" key="1">
    <citation type="submission" date="2018-04" db="EMBL/GenBank/DDBJ databases">
        <title>The genome of golden apple snail Pomacea canaliculata provides insight into stress tolerance and invasive adaptation.</title>
        <authorList>
            <person name="Liu C."/>
            <person name="Liu B."/>
            <person name="Ren Y."/>
            <person name="Zhang Y."/>
            <person name="Wang H."/>
            <person name="Li S."/>
            <person name="Jiang F."/>
            <person name="Yin L."/>
            <person name="Zhang G."/>
            <person name="Qian W."/>
            <person name="Fan W."/>
        </authorList>
    </citation>
    <scope>NUCLEOTIDE SEQUENCE [LARGE SCALE GENOMIC DNA]</scope>
    <source>
        <strain evidence="3">SZHN2017</strain>
        <tissue evidence="3">Muscle</tissue>
    </source>
</reference>
<keyword evidence="1" id="KW-0812">Transmembrane</keyword>
<dbReference type="OrthoDB" id="426882at2759"/>
<keyword evidence="1" id="KW-0472">Membrane</keyword>
<keyword evidence="1" id="KW-1133">Transmembrane helix</keyword>
<gene>
    <name evidence="3" type="ORF">C0Q70_18183</name>
</gene>
<feature type="chain" id="PRO_5015437978" evidence="2">
    <location>
        <begin position="25"/>
        <end position="163"/>
    </location>
</feature>
<dbReference type="Proteomes" id="UP000245119">
    <property type="component" value="Linkage Group LG11"/>
</dbReference>
<comment type="caution">
    <text evidence="3">The sequence shown here is derived from an EMBL/GenBank/DDBJ whole genome shotgun (WGS) entry which is preliminary data.</text>
</comment>
<feature type="transmembrane region" description="Helical" evidence="1">
    <location>
        <begin position="66"/>
        <end position="86"/>
    </location>
</feature>
<sequence>MATEWSRRCLLILLLVLLVVVVSASVTEKILQIPLFEVGELWVNAASTFCAGVVRRVTTVPDFTHWTTYLGLSLAAAIVYCGYVVLLKPLNRVRKLGDMGYIAEGSLSVRETANYVQKRRKVGSVPPVYPNGWFGIMESFHLKKGESKPVSILGEYSNGDDGC</sequence>
<dbReference type="AlphaFoldDB" id="A0A2T7NMI0"/>
<dbReference type="EMBL" id="PZQS01000011">
    <property type="protein sequence ID" value="PVD22373.1"/>
    <property type="molecule type" value="Genomic_DNA"/>
</dbReference>
<keyword evidence="4" id="KW-1185">Reference proteome</keyword>
<evidence type="ECO:0000313" key="3">
    <source>
        <dbReference type="EMBL" id="PVD22373.1"/>
    </source>
</evidence>
<organism evidence="3 4">
    <name type="scientific">Pomacea canaliculata</name>
    <name type="common">Golden apple snail</name>
    <dbReference type="NCBI Taxonomy" id="400727"/>
    <lineage>
        <taxon>Eukaryota</taxon>
        <taxon>Metazoa</taxon>
        <taxon>Spiralia</taxon>
        <taxon>Lophotrochozoa</taxon>
        <taxon>Mollusca</taxon>
        <taxon>Gastropoda</taxon>
        <taxon>Caenogastropoda</taxon>
        <taxon>Architaenioglossa</taxon>
        <taxon>Ampullarioidea</taxon>
        <taxon>Ampullariidae</taxon>
        <taxon>Pomacea</taxon>
    </lineage>
</organism>
<evidence type="ECO:0000313" key="4">
    <source>
        <dbReference type="Proteomes" id="UP000245119"/>
    </source>
</evidence>
<proteinExistence type="predicted"/>
<dbReference type="STRING" id="400727.A0A2T7NMI0"/>